<name>A0A3Q9IDG8_9BACL</name>
<dbReference type="RefSeq" id="WP_127001374.1">
    <property type="nucleotide sequence ID" value="NZ_CP034346.1"/>
</dbReference>
<protein>
    <recommendedName>
        <fullName evidence="3">Lipoprotein</fullName>
    </recommendedName>
</protein>
<proteinExistence type="predicted"/>
<dbReference type="EMBL" id="CP034346">
    <property type="protein sequence ID" value="AZS16603.1"/>
    <property type="molecule type" value="Genomic_DNA"/>
</dbReference>
<dbReference type="Proteomes" id="UP000270678">
    <property type="component" value="Chromosome"/>
</dbReference>
<keyword evidence="2" id="KW-1185">Reference proteome</keyword>
<reference evidence="2" key="1">
    <citation type="submission" date="2018-12" db="EMBL/GenBank/DDBJ databases">
        <title>Complete genome sequence of Paenibacillus sp. MBLB1234.</title>
        <authorList>
            <person name="Nam Y.-D."/>
            <person name="Kang J."/>
            <person name="Chung W.-H."/>
            <person name="Park Y.S."/>
        </authorList>
    </citation>
    <scope>NUCLEOTIDE SEQUENCE [LARGE SCALE GENOMIC DNA]</scope>
    <source>
        <strain evidence="2">MBLB1234</strain>
    </source>
</reference>
<evidence type="ECO:0000313" key="2">
    <source>
        <dbReference type="Proteomes" id="UP000270678"/>
    </source>
</evidence>
<organism evidence="1 2">
    <name type="scientific">Paenibacillus lutimineralis</name>
    <dbReference type="NCBI Taxonomy" id="2707005"/>
    <lineage>
        <taxon>Bacteria</taxon>
        <taxon>Bacillati</taxon>
        <taxon>Bacillota</taxon>
        <taxon>Bacilli</taxon>
        <taxon>Bacillales</taxon>
        <taxon>Paenibacillaceae</taxon>
        <taxon>Paenibacillus</taxon>
    </lineage>
</organism>
<sequence>MANKRGRYIIFILLIILFVLSACTSTKFESKFELYDGKSLFIAVIGELPQIKEEQVHFKEISFDDLNKGESDKYDAVLVMRENLNQAAERQYADIYTNSPIPFFFISTTSHVPFTEKDIEYEEIWDWSPGTIYAVGVYKSNEDGSLKGWGLGLYNDEKTDENVENLYSRIFMKIEELDSQIKQQRLKSVRVRQKDVM</sequence>
<evidence type="ECO:0000313" key="1">
    <source>
        <dbReference type="EMBL" id="AZS16603.1"/>
    </source>
</evidence>
<gene>
    <name evidence="1" type="ORF">EI981_20500</name>
</gene>
<dbReference type="AlphaFoldDB" id="A0A3Q9IDG8"/>
<dbReference type="PROSITE" id="PS51257">
    <property type="entry name" value="PROKAR_LIPOPROTEIN"/>
    <property type="match status" value="1"/>
</dbReference>
<dbReference type="OrthoDB" id="2454533at2"/>
<dbReference type="KEGG" id="plut:EI981_20500"/>
<accession>A0A3Q9IDG8</accession>
<evidence type="ECO:0008006" key="3">
    <source>
        <dbReference type="Google" id="ProtNLM"/>
    </source>
</evidence>